<proteinExistence type="predicted"/>
<evidence type="ECO:0000256" key="2">
    <source>
        <dbReference type="ARBA" id="ARBA00022630"/>
    </source>
</evidence>
<evidence type="ECO:0000256" key="3">
    <source>
        <dbReference type="ARBA" id="ARBA00022827"/>
    </source>
</evidence>
<dbReference type="InterPro" id="IPR044920">
    <property type="entry name" value="MnmG_C_subdom_sf"/>
</dbReference>
<keyword evidence="2" id="KW-0285">Flavoprotein</keyword>
<dbReference type="Gene3D" id="3.50.50.60">
    <property type="entry name" value="FAD/NAD(P)-binding domain"/>
    <property type="match status" value="2"/>
</dbReference>
<feature type="coiled-coil region" evidence="4">
    <location>
        <begin position="320"/>
        <end position="347"/>
    </location>
</feature>
<evidence type="ECO:0000313" key="7">
    <source>
        <dbReference type="Proteomes" id="UP000831156"/>
    </source>
</evidence>
<dbReference type="Gene3D" id="2.40.30.260">
    <property type="match status" value="1"/>
</dbReference>
<comment type="cofactor">
    <cofactor evidence="1">
        <name>FAD</name>
        <dbReference type="ChEBI" id="CHEBI:57692"/>
    </cofactor>
</comment>
<accession>A0ABY1UQS2</accession>
<evidence type="ECO:0000259" key="5">
    <source>
        <dbReference type="SMART" id="SM01228"/>
    </source>
</evidence>
<keyword evidence="7" id="KW-1185">Reference proteome</keyword>
<keyword evidence="3" id="KW-0274">FAD</keyword>
<evidence type="ECO:0000256" key="1">
    <source>
        <dbReference type="ARBA" id="ARBA00001974"/>
    </source>
</evidence>
<dbReference type="Pfam" id="PF01134">
    <property type="entry name" value="GIDA"/>
    <property type="match status" value="2"/>
</dbReference>
<dbReference type="Gene3D" id="1.10.150.570">
    <property type="entry name" value="GidA associated domain, C-terminal subdomain"/>
    <property type="match status" value="1"/>
</dbReference>
<feature type="domain" description="tRNA uridine 5-carboxymethylaminomethyl modification enzyme C-terminal subdomain" evidence="5">
    <location>
        <begin position="891"/>
        <end position="964"/>
    </location>
</feature>
<organism evidence="6 7">
    <name type="scientific">Plasmodium gaboni</name>
    <dbReference type="NCBI Taxonomy" id="647221"/>
    <lineage>
        <taxon>Eukaryota</taxon>
        <taxon>Sar</taxon>
        <taxon>Alveolata</taxon>
        <taxon>Apicomplexa</taxon>
        <taxon>Aconoidasida</taxon>
        <taxon>Haemosporida</taxon>
        <taxon>Plasmodiidae</taxon>
        <taxon>Plasmodium</taxon>
        <taxon>Plasmodium (Laverania)</taxon>
    </lineage>
</organism>
<dbReference type="EMBL" id="LT969435">
    <property type="protein sequence ID" value="SOV16701.1"/>
    <property type="molecule type" value="Genomic_DNA"/>
</dbReference>
<keyword evidence="4" id="KW-0175">Coiled coil</keyword>
<dbReference type="SUPFAM" id="SSF51905">
    <property type="entry name" value="FAD/NAD(P)-binding domain"/>
    <property type="match status" value="1"/>
</dbReference>
<dbReference type="PANTHER" id="PTHR11806">
    <property type="entry name" value="GLUCOSE INHIBITED DIVISION PROTEIN A"/>
    <property type="match status" value="1"/>
</dbReference>
<dbReference type="InterPro" id="IPR047001">
    <property type="entry name" value="MnmG_C_subdom"/>
</dbReference>
<dbReference type="InterPro" id="IPR026904">
    <property type="entry name" value="MnmG_C"/>
</dbReference>
<reference evidence="6" key="1">
    <citation type="submission" date="2016-09" db="EMBL/GenBank/DDBJ databases">
        <authorList>
            <consortium name="Pathogen Informatics"/>
            <person name="Sun Q."/>
            <person name="Inoue M."/>
        </authorList>
    </citation>
    <scope>NUCLEOTIDE SEQUENCE</scope>
</reference>
<dbReference type="PANTHER" id="PTHR11806:SF0">
    <property type="entry name" value="PROTEIN MTO1 HOMOLOG, MITOCHONDRIAL"/>
    <property type="match status" value="1"/>
</dbReference>
<evidence type="ECO:0000313" key="6">
    <source>
        <dbReference type="EMBL" id="SOV16701.1"/>
    </source>
</evidence>
<dbReference type="InterPro" id="IPR040131">
    <property type="entry name" value="MnmG_N"/>
</dbReference>
<gene>
    <name evidence="6" type="ORF">PGABG01_1242400</name>
</gene>
<dbReference type="InterPro" id="IPR036188">
    <property type="entry name" value="FAD/NAD-bd_sf"/>
</dbReference>
<evidence type="ECO:0000256" key="4">
    <source>
        <dbReference type="SAM" id="Coils"/>
    </source>
</evidence>
<dbReference type="Pfam" id="PF13932">
    <property type="entry name" value="SAM_GIDA_C"/>
    <property type="match status" value="1"/>
</dbReference>
<dbReference type="SMART" id="SM01228">
    <property type="entry name" value="GIDA_assoc_3"/>
    <property type="match status" value="1"/>
</dbReference>
<protein>
    <submittedName>
        <fullName evidence="6">Glucose inhibited division protein a homologue, putative</fullName>
    </submittedName>
</protein>
<sequence length="976" mass="113207">MFIIIIFFEMFIRFNNFIKLKASFYSLLLLLLFIIYINLFCSPCYAYHFSRVKQTLLWPYSPPKLKRGSHLKYSQNPEKCTCNNVKKNYDVIVIGGGHSGCEASYISAKSNAKTLLVTQNKETIGEMSCNPSIGGIGKGILVKEIDALGGLMGKVIDKSGIHFKILNMKKGLAVRGHRAQADRDLYNYYMKEYIYNTPNLDILENSVQSLLIETYEDNNNINDNDNDNDNNNNNNNNSVKRKKIYGIKNKCSCEIYAHNVILTTGTFLGGICHIGKEQYKGGRIKRLFNKFDLNIKNGSNNNNIKTNEPIIKQDKPKTINKNDECTINNLNNNYNESNKKYINYEENVDIPFENLIESSTKNIAQQLKENNFEIKRMKTGTPPRLDINSIDFHMLEREDTEKEYPFYFSFLNMNKINNNKTLPCYKTYTNIKTHELVRNNLSQLPDYDSFDKLGNGPRYCPSIAKKVTKFSEKKKHIIWIEPEGFNNKLIYPNGLSSAYPIHIQKEIINSIKGLENAQIVFPAYDVEYYYVNPKCLNYTLETKNVKGLFLAGQICGTTGYEEAACQGIIAGINAALNSKNKKNNNNNNNNYNYNDDDGGYVNKFILKRNESYIGVLIHDLINKGITEPYRMFTSRAEYRLYLRPDNCDIRLTPKANKLGIVSKERIYMLRQKYSSVNKLIYVFKKILINEDNKNFASEHISKSNTHINETKDKNIKNHINQEGQQMDKLNCNNLTSIKNDNNNNNINTIETNMVEKQFESSNSYNEQNDEILKKSNYIDYEKNILNKENKLSLNTKICNLKNNPNMNIINHVNKNIKSLYNILKSGVEYPLNDLLYGMKNLHNQEQFKNFLSKDIYLLDIYKDIYTHDPSFFNSDDVLINIATLETACAEVKYSSYLKKQFQEIRKIKDNFDLAIPSDLKYDRNNFPYLSNEEIEKLNKYKPQSLYEANKIEGVTMSAVNYLYYHIKYERRKENKT</sequence>
<dbReference type="InterPro" id="IPR002218">
    <property type="entry name" value="MnmG-rel"/>
</dbReference>
<dbReference type="Proteomes" id="UP000831156">
    <property type="component" value="Chromosome 12"/>
</dbReference>
<name>A0ABY1UQS2_9APIC</name>